<protein>
    <submittedName>
        <fullName evidence="1">Uncharacterized protein</fullName>
    </submittedName>
</protein>
<organism evidence="1 2">
    <name type="scientific">Trifolium medium</name>
    <dbReference type="NCBI Taxonomy" id="97028"/>
    <lineage>
        <taxon>Eukaryota</taxon>
        <taxon>Viridiplantae</taxon>
        <taxon>Streptophyta</taxon>
        <taxon>Embryophyta</taxon>
        <taxon>Tracheophyta</taxon>
        <taxon>Spermatophyta</taxon>
        <taxon>Magnoliopsida</taxon>
        <taxon>eudicotyledons</taxon>
        <taxon>Gunneridae</taxon>
        <taxon>Pentapetalae</taxon>
        <taxon>rosids</taxon>
        <taxon>fabids</taxon>
        <taxon>Fabales</taxon>
        <taxon>Fabaceae</taxon>
        <taxon>Papilionoideae</taxon>
        <taxon>50 kb inversion clade</taxon>
        <taxon>NPAAA clade</taxon>
        <taxon>Hologalegina</taxon>
        <taxon>IRL clade</taxon>
        <taxon>Trifolieae</taxon>
        <taxon>Trifolium</taxon>
    </lineage>
</organism>
<keyword evidence="2" id="KW-1185">Reference proteome</keyword>
<reference evidence="1 2" key="1">
    <citation type="journal article" date="2018" name="Front. Plant Sci.">
        <title>Red Clover (Trifolium pratense) and Zigzag Clover (T. medium) - A Picture of Genomic Similarities and Differences.</title>
        <authorList>
            <person name="Dluhosova J."/>
            <person name="Istvanek J."/>
            <person name="Nedelnik J."/>
            <person name="Repkova J."/>
        </authorList>
    </citation>
    <scope>NUCLEOTIDE SEQUENCE [LARGE SCALE GENOMIC DNA]</scope>
    <source>
        <strain evidence="2">cv. 10/8</strain>
        <tissue evidence="1">Leaf</tissue>
    </source>
</reference>
<dbReference type="EMBL" id="LXQA010223535">
    <property type="protein sequence ID" value="MCI35456.1"/>
    <property type="molecule type" value="Genomic_DNA"/>
</dbReference>
<comment type="caution">
    <text evidence="1">The sequence shown here is derived from an EMBL/GenBank/DDBJ whole genome shotgun (WGS) entry which is preliminary data.</text>
</comment>
<proteinExistence type="predicted"/>
<evidence type="ECO:0000313" key="2">
    <source>
        <dbReference type="Proteomes" id="UP000265520"/>
    </source>
</evidence>
<dbReference type="Proteomes" id="UP000265520">
    <property type="component" value="Unassembled WGS sequence"/>
</dbReference>
<accession>A0A392RI14</accession>
<sequence>RRRERSGWWYPAGFATVAAAVGCEFVQDDGDWWC</sequence>
<feature type="non-terminal residue" evidence="1">
    <location>
        <position position="1"/>
    </location>
</feature>
<name>A0A392RI14_9FABA</name>
<evidence type="ECO:0000313" key="1">
    <source>
        <dbReference type="EMBL" id="MCI35456.1"/>
    </source>
</evidence>
<dbReference type="AlphaFoldDB" id="A0A392RI14"/>